<accession>A0A928VLT2</accession>
<dbReference type="PROSITE" id="PS50046">
    <property type="entry name" value="PHYTOCHROME_2"/>
    <property type="match status" value="1"/>
</dbReference>
<evidence type="ECO:0000256" key="2">
    <source>
        <dbReference type="ARBA" id="ARBA00022475"/>
    </source>
</evidence>
<dbReference type="SUPFAM" id="SSF158472">
    <property type="entry name" value="HAMP domain-like"/>
    <property type="match status" value="1"/>
</dbReference>
<dbReference type="PANTHER" id="PTHR32089">
    <property type="entry name" value="METHYL-ACCEPTING CHEMOTAXIS PROTEIN MCPB"/>
    <property type="match status" value="1"/>
</dbReference>
<dbReference type="Proteomes" id="UP000625316">
    <property type="component" value="Unassembled WGS sequence"/>
</dbReference>
<keyword evidence="10" id="KW-0175">Coiled coil</keyword>
<evidence type="ECO:0000256" key="1">
    <source>
        <dbReference type="ARBA" id="ARBA00004651"/>
    </source>
</evidence>
<dbReference type="InterPro" id="IPR029151">
    <property type="entry name" value="Sensor-like_sf"/>
</dbReference>
<dbReference type="InterPro" id="IPR033479">
    <property type="entry name" value="dCache_1"/>
</dbReference>
<feature type="transmembrane region" description="Helical" evidence="11">
    <location>
        <begin position="342"/>
        <end position="365"/>
    </location>
</feature>
<feature type="domain" description="HAMP" evidence="14">
    <location>
        <begin position="614"/>
        <end position="665"/>
    </location>
</feature>
<sequence>MMSPNDNQPEMNPQDAALDAAAPTELDPQLVGKFAETATAEATVVEPPLDTPTRIAPKLNLRTKATILAVLLGTVPIATVGGIGFLAANNTLDKQINQQHKAETDELIDKVNRFIFERYGDIQIIAQQSVFAEPAKGDAAAKSKVKKQAVLETFKKTYGVYDSIAFFDTRGNVLAQTSGDKLKNHADRAYFQEVIKTGEPVVGQPMQSKSSGKWSVHFAAPVINPNTKQVVGVVRSRLPITTLKTITLTFNKDYQFFNEDGTIFLSNGDKLPASKIQEIFATIPKPSAMQSTAPTIARANNDSRDKLLGYATTRPLQSMPNLNWGVAYTEDKDKAFQAVIDLASALGLGTIATGVIVSTIAIALVSRTTKSLQAATDAVEKIGQGDLDTRLEVDRQDEFGRLGENINEMVEQLQVVLAKQAQQAKYAQIVNQIVSELRGSLKREDILTTATTSLLQHLETDRVVVYNFHDDFNGTVIAEAVKPEYRPILHEVVQDPFREGLIEEYRQGRVRAMNDIVAENLTQCHAELLAAFQIRASVVAPLMQEGELVGLLCAHECGGPRQWQTEEVEMFSQVAIQVGYALEQAHLLNYAETARLEARQEADARTQEQKDQKEMLQRRALELLMEVDPVSQGDLTIRAKVTPDEMGTIADSYNSIIRSLRQLVVDVQGATETVAQTASSNESSVQQLSEEARQQMTAITAALLQVQETVESVKGVTTRAVEAEQGVKLAAAAIADGDIAMNKTVEGISTIRETVSETAKKVKRLGEASQKISKVVNLINGFAAQTNLLALNAAIEAARAGEEGRGFAVVAEEVRSLAQQSSSATEEIEQLVEEIQTQTNEVVLAMEAGTEQVVEGTQMVEETRSKLNEITSVSSTIQRLIGEITEATAVQTQAYETVSQTMEQVATIADDSSKQSDDVAKSFSRLLDVADALQVSVAQFKVS</sequence>
<reference evidence="15" key="1">
    <citation type="submission" date="2020-10" db="EMBL/GenBank/DDBJ databases">
        <authorList>
            <person name="Castelo-Branco R."/>
            <person name="Eusebio N."/>
            <person name="Adriana R."/>
            <person name="Vieira A."/>
            <person name="Brugerolle De Fraissinette N."/>
            <person name="Rezende De Castro R."/>
            <person name="Schneider M.P."/>
            <person name="Vasconcelos V."/>
            <person name="Leao P.N."/>
        </authorList>
    </citation>
    <scope>NUCLEOTIDE SEQUENCE</scope>
    <source>
        <strain evidence="15">LEGE 11480</strain>
    </source>
</reference>
<dbReference type="SUPFAM" id="SSF55781">
    <property type="entry name" value="GAF domain-like"/>
    <property type="match status" value="1"/>
</dbReference>
<dbReference type="SMART" id="SM00065">
    <property type="entry name" value="GAF"/>
    <property type="match status" value="1"/>
</dbReference>
<evidence type="ECO:0000256" key="6">
    <source>
        <dbReference type="ARBA" id="ARBA00023136"/>
    </source>
</evidence>
<dbReference type="InterPro" id="IPR016132">
    <property type="entry name" value="Phyto_chromo_attachment"/>
</dbReference>
<dbReference type="Gene3D" id="3.30.450.20">
    <property type="entry name" value="PAS domain"/>
    <property type="match status" value="1"/>
</dbReference>
<feature type="transmembrane region" description="Helical" evidence="11">
    <location>
        <begin position="67"/>
        <end position="88"/>
    </location>
</feature>
<feature type="domain" description="HAMP" evidence="14">
    <location>
        <begin position="366"/>
        <end position="418"/>
    </location>
</feature>
<dbReference type="SMART" id="SM00304">
    <property type="entry name" value="HAMP"/>
    <property type="match status" value="2"/>
</dbReference>
<comment type="caution">
    <text evidence="15">The sequence shown here is derived from an EMBL/GenBank/DDBJ whole genome shotgun (WGS) entry which is preliminary data.</text>
</comment>
<feature type="domain" description="Methyl-accepting transducer" evidence="13">
    <location>
        <begin position="670"/>
        <end position="906"/>
    </location>
</feature>
<keyword evidence="5 11" id="KW-1133">Transmembrane helix</keyword>
<dbReference type="EMBL" id="JADEXQ010000026">
    <property type="protein sequence ID" value="MBE9029982.1"/>
    <property type="molecule type" value="Genomic_DNA"/>
</dbReference>
<dbReference type="Pfam" id="PF02743">
    <property type="entry name" value="dCache_1"/>
    <property type="match status" value="1"/>
</dbReference>
<evidence type="ECO:0000256" key="9">
    <source>
        <dbReference type="PROSITE-ProRule" id="PRU00284"/>
    </source>
</evidence>
<dbReference type="InterPro" id="IPR003660">
    <property type="entry name" value="HAMP_dom"/>
</dbReference>
<organism evidence="15 16">
    <name type="scientific">Romeriopsis navalis LEGE 11480</name>
    <dbReference type="NCBI Taxonomy" id="2777977"/>
    <lineage>
        <taxon>Bacteria</taxon>
        <taxon>Bacillati</taxon>
        <taxon>Cyanobacteriota</taxon>
        <taxon>Cyanophyceae</taxon>
        <taxon>Leptolyngbyales</taxon>
        <taxon>Leptolyngbyaceae</taxon>
        <taxon>Romeriopsis</taxon>
        <taxon>Romeriopsis navalis</taxon>
    </lineage>
</organism>
<keyword evidence="4 11" id="KW-0812">Transmembrane</keyword>
<feature type="domain" description="Phytochrome chromophore attachment site" evidence="12">
    <location>
        <begin position="442"/>
        <end position="577"/>
    </location>
</feature>
<feature type="coiled-coil region" evidence="10">
    <location>
        <begin position="814"/>
        <end position="848"/>
    </location>
</feature>
<evidence type="ECO:0000259" key="13">
    <source>
        <dbReference type="PROSITE" id="PS50111"/>
    </source>
</evidence>
<evidence type="ECO:0000256" key="7">
    <source>
        <dbReference type="ARBA" id="ARBA00023224"/>
    </source>
</evidence>
<evidence type="ECO:0000259" key="14">
    <source>
        <dbReference type="PROSITE" id="PS50885"/>
    </source>
</evidence>
<dbReference type="GO" id="GO:0006935">
    <property type="term" value="P:chemotaxis"/>
    <property type="evidence" value="ECO:0007669"/>
    <property type="project" value="UniProtKB-KW"/>
</dbReference>
<name>A0A928VLT2_9CYAN</name>
<dbReference type="Gene3D" id="3.30.450.40">
    <property type="match status" value="1"/>
</dbReference>
<comment type="subcellular location">
    <subcellularLocation>
        <location evidence="1">Cell membrane</location>
        <topology evidence="1">Multi-pass membrane protein</topology>
    </subcellularLocation>
</comment>
<dbReference type="AlphaFoldDB" id="A0A928VLT2"/>
<comment type="similarity">
    <text evidence="8">Belongs to the methyl-accepting chemotaxis (MCP) protein family.</text>
</comment>
<dbReference type="GO" id="GO:0005886">
    <property type="term" value="C:plasma membrane"/>
    <property type="evidence" value="ECO:0007669"/>
    <property type="project" value="UniProtKB-SubCell"/>
</dbReference>
<evidence type="ECO:0000313" key="16">
    <source>
        <dbReference type="Proteomes" id="UP000625316"/>
    </source>
</evidence>
<dbReference type="InterPro" id="IPR004089">
    <property type="entry name" value="MCPsignal_dom"/>
</dbReference>
<keyword evidence="16" id="KW-1185">Reference proteome</keyword>
<proteinExistence type="inferred from homology"/>
<dbReference type="SUPFAM" id="SSF58104">
    <property type="entry name" value="Methyl-accepting chemotaxis protein (MCP) signaling domain"/>
    <property type="match status" value="1"/>
</dbReference>
<dbReference type="Pfam" id="PF01590">
    <property type="entry name" value="GAF"/>
    <property type="match status" value="1"/>
</dbReference>
<evidence type="ECO:0000256" key="8">
    <source>
        <dbReference type="ARBA" id="ARBA00029447"/>
    </source>
</evidence>
<evidence type="ECO:0000256" key="10">
    <source>
        <dbReference type="SAM" id="Coils"/>
    </source>
</evidence>
<dbReference type="Gene3D" id="1.10.287.950">
    <property type="entry name" value="Methyl-accepting chemotaxis protein"/>
    <property type="match status" value="1"/>
</dbReference>
<dbReference type="PROSITE" id="PS50111">
    <property type="entry name" value="CHEMOTAXIS_TRANSDUC_2"/>
    <property type="match status" value="1"/>
</dbReference>
<dbReference type="SMART" id="SM00283">
    <property type="entry name" value="MA"/>
    <property type="match status" value="1"/>
</dbReference>
<dbReference type="InterPro" id="IPR029016">
    <property type="entry name" value="GAF-like_dom_sf"/>
</dbReference>
<dbReference type="SUPFAM" id="SSF103190">
    <property type="entry name" value="Sensory domain-like"/>
    <property type="match status" value="1"/>
</dbReference>
<evidence type="ECO:0000256" key="4">
    <source>
        <dbReference type="ARBA" id="ARBA00022692"/>
    </source>
</evidence>
<evidence type="ECO:0000313" key="15">
    <source>
        <dbReference type="EMBL" id="MBE9029982.1"/>
    </source>
</evidence>
<dbReference type="PROSITE" id="PS50885">
    <property type="entry name" value="HAMP"/>
    <property type="match status" value="2"/>
</dbReference>
<dbReference type="Pfam" id="PF00672">
    <property type="entry name" value="HAMP"/>
    <property type="match status" value="1"/>
</dbReference>
<dbReference type="PANTHER" id="PTHR32089:SF114">
    <property type="entry name" value="METHYL-ACCEPTING CHEMOTAXIS PROTEIN MCPB"/>
    <property type="match status" value="1"/>
</dbReference>
<gene>
    <name evidence="15" type="ORF">IQ266_09610</name>
</gene>
<keyword evidence="2" id="KW-1003">Cell membrane</keyword>
<dbReference type="InterPro" id="IPR003018">
    <property type="entry name" value="GAF"/>
</dbReference>
<keyword evidence="6 11" id="KW-0472">Membrane</keyword>
<dbReference type="FunFam" id="1.10.287.950:FF:000001">
    <property type="entry name" value="Methyl-accepting chemotaxis sensory transducer"/>
    <property type="match status" value="1"/>
</dbReference>
<dbReference type="CDD" id="cd12914">
    <property type="entry name" value="PDC1_DGC_like"/>
    <property type="match status" value="1"/>
</dbReference>
<dbReference type="CDD" id="cd11386">
    <property type="entry name" value="MCP_signal"/>
    <property type="match status" value="1"/>
</dbReference>
<evidence type="ECO:0000256" key="3">
    <source>
        <dbReference type="ARBA" id="ARBA00022500"/>
    </source>
</evidence>
<dbReference type="Pfam" id="PF00015">
    <property type="entry name" value="MCPsignal"/>
    <property type="match status" value="1"/>
</dbReference>
<dbReference type="RefSeq" id="WP_264324809.1">
    <property type="nucleotide sequence ID" value="NZ_JADEXQ010000026.1"/>
</dbReference>
<evidence type="ECO:0000256" key="11">
    <source>
        <dbReference type="SAM" id="Phobius"/>
    </source>
</evidence>
<evidence type="ECO:0000259" key="12">
    <source>
        <dbReference type="PROSITE" id="PS50046"/>
    </source>
</evidence>
<evidence type="ECO:0000256" key="5">
    <source>
        <dbReference type="ARBA" id="ARBA00022989"/>
    </source>
</evidence>
<protein>
    <submittedName>
        <fullName evidence="15">GAF domain-containing protein</fullName>
    </submittedName>
</protein>
<dbReference type="GO" id="GO:0007165">
    <property type="term" value="P:signal transduction"/>
    <property type="evidence" value="ECO:0007669"/>
    <property type="project" value="UniProtKB-KW"/>
</dbReference>
<dbReference type="CDD" id="cd06225">
    <property type="entry name" value="HAMP"/>
    <property type="match status" value="1"/>
</dbReference>
<keyword evidence="3" id="KW-0145">Chemotaxis</keyword>
<dbReference type="Gene3D" id="6.10.340.10">
    <property type="match status" value="1"/>
</dbReference>
<keyword evidence="7 9" id="KW-0807">Transducer</keyword>